<accession>A0A0E9RMK4</accession>
<protein>
    <submittedName>
        <fullName evidence="1">Uncharacterized protein</fullName>
    </submittedName>
</protein>
<reference evidence="1" key="1">
    <citation type="submission" date="2014-11" db="EMBL/GenBank/DDBJ databases">
        <authorList>
            <person name="Amaro Gonzalez C."/>
        </authorList>
    </citation>
    <scope>NUCLEOTIDE SEQUENCE</scope>
</reference>
<proteinExistence type="predicted"/>
<reference evidence="1" key="2">
    <citation type="journal article" date="2015" name="Fish Shellfish Immunol.">
        <title>Early steps in the European eel (Anguilla anguilla)-Vibrio vulnificus interaction in the gills: Role of the RtxA13 toxin.</title>
        <authorList>
            <person name="Callol A."/>
            <person name="Pajuelo D."/>
            <person name="Ebbesson L."/>
            <person name="Teles M."/>
            <person name="MacKenzie S."/>
            <person name="Amaro C."/>
        </authorList>
    </citation>
    <scope>NUCLEOTIDE SEQUENCE</scope>
</reference>
<name>A0A0E9RMK4_ANGAN</name>
<organism evidence="1">
    <name type="scientific">Anguilla anguilla</name>
    <name type="common">European freshwater eel</name>
    <name type="synonym">Muraena anguilla</name>
    <dbReference type="NCBI Taxonomy" id="7936"/>
    <lineage>
        <taxon>Eukaryota</taxon>
        <taxon>Metazoa</taxon>
        <taxon>Chordata</taxon>
        <taxon>Craniata</taxon>
        <taxon>Vertebrata</taxon>
        <taxon>Euteleostomi</taxon>
        <taxon>Actinopterygii</taxon>
        <taxon>Neopterygii</taxon>
        <taxon>Teleostei</taxon>
        <taxon>Anguilliformes</taxon>
        <taxon>Anguillidae</taxon>
        <taxon>Anguilla</taxon>
    </lineage>
</organism>
<sequence length="22" mass="2610">MLNRTKYIVLTCKIIIIQIETC</sequence>
<dbReference type="AlphaFoldDB" id="A0A0E9RMK4"/>
<dbReference type="EMBL" id="GBXM01078211">
    <property type="protein sequence ID" value="JAH30366.1"/>
    <property type="molecule type" value="Transcribed_RNA"/>
</dbReference>
<evidence type="ECO:0000313" key="1">
    <source>
        <dbReference type="EMBL" id="JAH30366.1"/>
    </source>
</evidence>